<sequence>MNAGRVTVVGEVLVDLLWRAGERELKAVPGGSPANVAVGLHRLDRPVTLITAWGDDVPGALVREHLDGIGVEVRRAPAGSERTMVALAYLDAHGGARYDFLADWDPRRIEVPADTAVLHTGSLAVVIEPGASRVLELCREQRAAGTTVVADLNVRPAVQPDRDAYRAACGRLAAAADVLKASDEDLGWLYPGLSARDAARELLALGPELVVVTLGPEGALALTADDEVHAQAPSISVVDTIGAGDTFQAALLDAIAGHGAVPRQPALLAEVLTRCALAAAINCTRTGANPPTTAELAAAVGDNGR</sequence>
<keyword evidence="4 6" id="KW-0418">Kinase</keyword>
<evidence type="ECO:0000256" key="5">
    <source>
        <dbReference type="ARBA" id="ARBA00022840"/>
    </source>
</evidence>
<dbReference type="GO" id="GO:0005524">
    <property type="term" value="F:ATP binding"/>
    <property type="evidence" value="ECO:0007669"/>
    <property type="project" value="UniProtKB-KW"/>
</dbReference>
<dbReference type="EMBL" id="CP009922">
    <property type="protein sequence ID" value="AKG46392.1"/>
    <property type="molecule type" value="Genomic_DNA"/>
</dbReference>
<name>A0A0F7G0B4_9ACTN</name>
<evidence type="ECO:0000256" key="6">
    <source>
        <dbReference type="RuleBase" id="RU003704"/>
    </source>
</evidence>
<evidence type="ECO:0000256" key="2">
    <source>
        <dbReference type="ARBA" id="ARBA00022679"/>
    </source>
</evidence>
<organism evidence="8 9">
    <name type="scientific">Streptomyces xiamenensis</name>
    <dbReference type="NCBI Taxonomy" id="408015"/>
    <lineage>
        <taxon>Bacteria</taxon>
        <taxon>Bacillati</taxon>
        <taxon>Actinomycetota</taxon>
        <taxon>Actinomycetes</taxon>
        <taxon>Kitasatosporales</taxon>
        <taxon>Streptomycetaceae</taxon>
        <taxon>Streptomyces</taxon>
    </lineage>
</organism>
<dbReference type="InterPro" id="IPR002173">
    <property type="entry name" value="Carboh/pur_kinase_PfkB_CS"/>
</dbReference>
<dbReference type="InterPro" id="IPR011611">
    <property type="entry name" value="PfkB_dom"/>
</dbReference>
<feature type="domain" description="Carbohydrate kinase PfkB" evidence="7">
    <location>
        <begin position="6"/>
        <end position="291"/>
    </location>
</feature>
<keyword evidence="3" id="KW-0547">Nucleotide-binding</keyword>
<dbReference type="STRING" id="408015.SXIM_50080"/>
<dbReference type="Gene3D" id="3.40.1190.20">
    <property type="match status" value="1"/>
</dbReference>
<dbReference type="Pfam" id="PF00294">
    <property type="entry name" value="PfkB"/>
    <property type="match status" value="1"/>
</dbReference>
<dbReference type="PANTHER" id="PTHR43085">
    <property type="entry name" value="HEXOKINASE FAMILY MEMBER"/>
    <property type="match status" value="1"/>
</dbReference>
<keyword evidence="2 6" id="KW-0808">Transferase</keyword>
<dbReference type="Proteomes" id="UP000034034">
    <property type="component" value="Chromosome"/>
</dbReference>
<proteinExistence type="inferred from homology"/>
<keyword evidence="9" id="KW-1185">Reference proteome</keyword>
<dbReference type="PANTHER" id="PTHR43085:SF1">
    <property type="entry name" value="PSEUDOURIDINE KINASE-RELATED"/>
    <property type="match status" value="1"/>
</dbReference>
<evidence type="ECO:0000259" key="7">
    <source>
        <dbReference type="Pfam" id="PF00294"/>
    </source>
</evidence>
<dbReference type="InterPro" id="IPR050306">
    <property type="entry name" value="PfkB_Carbo_kinase"/>
</dbReference>
<reference evidence="8" key="1">
    <citation type="submission" date="2019-08" db="EMBL/GenBank/DDBJ databases">
        <title>Complete genome sequence of a mangrove-derived Streptomyces xiamenensis.</title>
        <authorList>
            <person name="Xu J."/>
        </authorList>
    </citation>
    <scope>NUCLEOTIDE SEQUENCE</scope>
    <source>
        <strain evidence="8">318</strain>
    </source>
</reference>
<dbReference type="HOGENOM" id="CLU_027634_6_2_11"/>
<evidence type="ECO:0000313" key="8">
    <source>
        <dbReference type="EMBL" id="AKG46392.1"/>
    </source>
</evidence>
<evidence type="ECO:0000256" key="1">
    <source>
        <dbReference type="ARBA" id="ARBA00010688"/>
    </source>
</evidence>
<dbReference type="CDD" id="cd01167">
    <property type="entry name" value="bac_FRK"/>
    <property type="match status" value="1"/>
</dbReference>
<dbReference type="InterPro" id="IPR002139">
    <property type="entry name" value="Ribo/fructo_kinase"/>
</dbReference>
<gene>
    <name evidence="8" type="ORF">SXIM_50080</name>
</gene>
<keyword evidence="5" id="KW-0067">ATP-binding</keyword>
<dbReference type="PATRIC" id="fig|408015.6.peg.5074"/>
<dbReference type="AlphaFoldDB" id="A0A0F7G0B4"/>
<protein>
    <submittedName>
        <fullName evidence="8">Ribokinase</fullName>
    </submittedName>
</protein>
<evidence type="ECO:0000256" key="4">
    <source>
        <dbReference type="ARBA" id="ARBA00022777"/>
    </source>
</evidence>
<dbReference type="PROSITE" id="PS00584">
    <property type="entry name" value="PFKB_KINASES_2"/>
    <property type="match status" value="1"/>
</dbReference>
<dbReference type="InterPro" id="IPR029056">
    <property type="entry name" value="Ribokinase-like"/>
</dbReference>
<evidence type="ECO:0000313" key="9">
    <source>
        <dbReference type="Proteomes" id="UP000034034"/>
    </source>
</evidence>
<dbReference type="KEGG" id="sxi:SXIM_50080"/>
<comment type="similarity">
    <text evidence="1 6">Belongs to the carbohydrate kinase PfkB family.</text>
</comment>
<accession>A0A0F7G0B4</accession>
<dbReference type="PRINTS" id="PR00990">
    <property type="entry name" value="RIBOKINASE"/>
</dbReference>
<dbReference type="GO" id="GO:0006000">
    <property type="term" value="P:fructose metabolic process"/>
    <property type="evidence" value="ECO:0007669"/>
    <property type="project" value="UniProtKB-ARBA"/>
</dbReference>
<dbReference type="SUPFAM" id="SSF53613">
    <property type="entry name" value="Ribokinase-like"/>
    <property type="match status" value="1"/>
</dbReference>
<dbReference type="GO" id="GO:0008865">
    <property type="term" value="F:fructokinase activity"/>
    <property type="evidence" value="ECO:0007669"/>
    <property type="project" value="UniProtKB-ARBA"/>
</dbReference>
<dbReference type="RefSeq" id="WP_030731455.1">
    <property type="nucleotide sequence ID" value="NZ_CP009922.3"/>
</dbReference>
<evidence type="ECO:0000256" key="3">
    <source>
        <dbReference type="ARBA" id="ARBA00022741"/>
    </source>
</evidence>